<dbReference type="Pfam" id="PF01412">
    <property type="entry name" value="ArfGap"/>
    <property type="match status" value="1"/>
</dbReference>
<dbReference type="PROSITE" id="PS50003">
    <property type="entry name" value="PH_DOMAIN"/>
    <property type="match status" value="3"/>
</dbReference>
<dbReference type="PANTHER" id="PTHR45899">
    <property type="entry name" value="RHO GTPASE ACTIVATING PROTEIN AT 15B, ISOFORM C"/>
    <property type="match status" value="1"/>
</dbReference>
<dbReference type="GO" id="GO:0007165">
    <property type="term" value="P:signal transduction"/>
    <property type="evidence" value="ECO:0007669"/>
    <property type="project" value="InterPro"/>
</dbReference>
<evidence type="ECO:0000256" key="1">
    <source>
        <dbReference type="ARBA" id="ARBA00022468"/>
    </source>
</evidence>
<dbReference type="GO" id="GO:0005547">
    <property type="term" value="F:phosphatidylinositol-3,4,5-trisphosphate binding"/>
    <property type="evidence" value="ECO:0007669"/>
    <property type="project" value="TreeGrafter"/>
</dbReference>
<feature type="compositionally biased region" description="Polar residues" evidence="3">
    <location>
        <begin position="384"/>
        <end position="397"/>
    </location>
</feature>
<dbReference type="PROSITE" id="PS50238">
    <property type="entry name" value="RHOGAP"/>
    <property type="match status" value="1"/>
</dbReference>
<dbReference type="SUPFAM" id="SSF48350">
    <property type="entry name" value="GTPase activation domain, GAP"/>
    <property type="match status" value="1"/>
</dbReference>
<dbReference type="PROSITE" id="PS50115">
    <property type="entry name" value="ARFGAP"/>
    <property type="match status" value="1"/>
</dbReference>
<feature type="region of interest" description="Disordered" evidence="3">
    <location>
        <begin position="371"/>
        <end position="474"/>
    </location>
</feature>
<dbReference type="Gene3D" id="1.10.555.10">
    <property type="entry name" value="Rho GTPase activation protein"/>
    <property type="match status" value="1"/>
</dbReference>
<evidence type="ECO:0000256" key="3">
    <source>
        <dbReference type="SAM" id="MobiDB-lite"/>
    </source>
</evidence>
<keyword evidence="2" id="KW-0479">Metal-binding</keyword>
<feature type="domain" description="PH" evidence="4">
    <location>
        <begin position="1072"/>
        <end position="1170"/>
    </location>
</feature>
<feature type="compositionally biased region" description="Polar residues" evidence="3">
    <location>
        <begin position="69"/>
        <end position="86"/>
    </location>
</feature>
<dbReference type="PRINTS" id="PR00405">
    <property type="entry name" value="REVINTRACTNG"/>
</dbReference>
<feature type="region of interest" description="Disordered" evidence="3">
    <location>
        <begin position="309"/>
        <end position="348"/>
    </location>
</feature>
<feature type="domain" description="PH" evidence="4">
    <location>
        <begin position="659"/>
        <end position="757"/>
    </location>
</feature>
<feature type="compositionally biased region" description="Basic and acidic residues" evidence="3">
    <location>
        <begin position="607"/>
        <end position="616"/>
    </location>
</feature>
<dbReference type="SUPFAM" id="SSF57863">
    <property type="entry name" value="ArfGap/RecO-like zinc finger"/>
    <property type="match status" value="1"/>
</dbReference>
<dbReference type="PANTHER" id="PTHR45899:SF2">
    <property type="entry name" value="RHO GTPASE ACTIVATING PROTEIN AT 15B, ISOFORM C"/>
    <property type="match status" value="1"/>
</dbReference>
<keyword evidence="8" id="KW-1185">Reference proteome</keyword>
<keyword evidence="1" id="KW-0343">GTPase activation</keyword>
<feature type="compositionally biased region" description="Pro residues" evidence="3">
    <location>
        <begin position="543"/>
        <end position="552"/>
    </location>
</feature>
<dbReference type="SMART" id="SM00105">
    <property type="entry name" value="ArfGap"/>
    <property type="match status" value="1"/>
</dbReference>
<feature type="compositionally biased region" description="Basic and acidic residues" evidence="3">
    <location>
        <begin position="371"/>
        <end position="383"/>
    </location>
</feature>
<name>A0AAE0ZY31_9GAST</name>
<dbReference type="Pfam" id="PF00620">
    <property type="entry name" value="RhoGAP"/>
    <property type="match status" value="1"/>
</dbReference>
<dbReference type="SMART" id="SM00324">
    <property type="entry name" value="RhoGAP"/>
    <property type="match status" value="1"/>
</dbReference>
<feature type="region of interest" description="Disordered" evidence="3">
    <location>
        <begin position="247"/>
        <end position="268"/>
    </location>
</feature>
<evidence type="ECO:0008006" key="9">
    <source>
        <dbReference type="Google" id="ProtNLM"/>
    </source>
</evidence>
<reference evidence="7" key="1">
    <citation type="journal article" date="2023" name="G3 (Bethesda)">
        <title>A reference genome for the long-term kleptoplast-retaining sea slug Elysia crispata morphotype clarki.</title>
        <authorList>
            <person name="Eastman K.E."/>
            <person name="Pendleton A.L."/>
            <person name="Shaikh M.A."/>
            <person name="Suttiyut T."/>
            <person name="Ogas R."/>
            <person name="Tomko P."/>
            <person name="Gavelis G."/>
            <person name="Widhalm J.R."/>
            <person name="Wisecaver J.H."/>
        </authorList>
    </citation>
    <scope>NUCLEOTIDE SEQUENCE</scope>
    <source>
        <strain evidence="7">ECLA1</strain>
    </source>
</reference>
<feature type="compositionally biased region" description="Basic and acidic residues" evidence="3">
    <location>
        <begin position="18"/>
        <end position="28"/>
    </location>
</feature>
<evidence type="ECO:0000259" key="5">
    <source>
        <dbReference type="PROSITE" id="PS50115"/>
    </source>
</evidence>
<feature type="compositionally biased region" description="Polar residues" evidence="3">
    <location>
        <begin position="194"/>
        <end position="204"/>
    </location>
</feature>
<gene>
    <name evidence="7" type="ORF">RRG08_008904</name>
</gene>
<dbReference type="SMART" id="SM00233">
    <property type="entry name" value="PH"/>
    <property type="match status" value="5"/>
</dbReference>
<accession>A0AAE0ZY31</accession>
<comment type="caution">
    <text evidence="7">The sequence shown here is derived from an EMBL/GenBank/DDBJ whole genome shotgun (WGS) entry which is preliminary data.</text>
</comment>
<dbReference type="InterPro" id="IPR008936">
    <property type="entry name" value="Rho_GTPase_activation_prot"/>
</dbReference>
<dbReference type="Gene3D" id="1.10.220.150">
    <property type="entry name" value="Arf GTPase activating protein"/>
    <property type="match status" value="1"/>
</dbReference>
<keyword evidence="2" id="KW-0862">Zinc</keyword>
<feature type="domain" description="Arf-GAP" evidence="5">
    <location>
        <begin position="869"/>
        <end position="983"/>
    </location>
</feature>
<dbReference type="Proteomes" id="UP001283361">
    <property type="component" value="Unassembled WGS sequence"/>
</dbReference>
<dbReference type="GO" id="GO:0005096">
    <property type="term" value="F:GTPase activator activity"/>
    <property type="evidence" value="ECO:0007669"/>
    <property type="project" value="UniProtKB-KW"/>
</dbReference>
<feature type="compositionally biased region" description="Polar residues" evidence="3">
    <location>
        <begin position="247"/>
        <end position="256"/>
    </location>
</feature>
<dbReference type="GO" id="GO:0008270">
    <property type="term" value="F:zinc ion binding"/>
    <property type="evidence" value="ECO:0007669"/>
    <property type="project" value="UniProtKB-KW"/>
</dbReference>
<dbReference type="InterPro" id="IPR000198">
    <property type="entry name" value="RhoGAP_dom"/>
</dbReference>
<evidence type="ECO:0000259" key="4">
    <source>
        <dbReference type="PROSITE" id="PS50003"/>
    </source>
</evidence>
<evidence type="ECO:0000256" key="2">
    <source>
        <dbReference type="PROSITE-ProRule" id="PRU00288"/>
    </source>
</evidence>
<feature type="compositionally biased region" description="Polar residues" evidence="3">
    <location>
        <begin position="116"/>
        <end position="125"/>
    </location>
</feature>
<dbReference type="InterPro" id="IPR001849">
    <property type="entry name" value="PH_domain"/>
</dbReference>
<evidence type="ECO:0000313" key="8">
    <source>
        <dbReference type="Proteomes" id="UP001283361"/>
    </source>
</evidence>
<evidence type="ECO:0000259" key="6">
    <source>
        <dbReference type="PROSITE" id="PS50238"/>
    </source>
</evidence>
<dbReference type="SUPFAM" id="SSF50729">
    <property type="entry name" value="PH domain-like"/>
    <property type="match status" value="3"/>
</dbReference>
<proteinExistence type="predicted"/>
<dbReference type="InterPro" id="IPR052227">
    <property type="entry name" value="Arf-Rho-GAP_ANK-PH_domain"/>
</dbReference>
<keyword evidence="2" id="KW-0863">Zinc-finger</keyword>
<dbReference type="InterPro" id="IPR011993">
    <property type="entry name" value="PH-like_dom_sf"/>
</dbReference>
<feature type="domain" description="PH" evidence="4">
    <location>
        <begin position="773"/>
        <end position="863"/>
    </location>
</feature>
<feature type="compositionally biased region" description="Pro residues" evidence="3">
    <location>
        <begin position="436"/>
        <end position="458"/>
    </location>
</feature>
<dbReference type="EMBL" id="JAWDGP010003139">
    <property type="protein sequence ID" value="KAK3777056.1"/>
    <property type="molecule type" value="Genomic_DNA"/>
</dbReference>
<dbReference type="Gene3D" id="2.30.29.30">
    <property type="entry name" value="Pleckstrin-homology domain (PH domain)/Phosphotyrosine-binding domain (PTB)"/>
    <property type="match status" value="3"/>
</dbReference>
<feature type="region of interest" description="Disordered" evidence="3">
    <location>
        <begin position="105"/>
        <end position="218"/>
    </location>
</feature>
<evidence type="ECO:0000313" key="7">
    <source>
        <dbReference type="EMBL" id="KAK3777056.1"/>
    </source>
</evidence>
<dbReference type="InterPro" id="IPR001164">
    <property type="entry name" value="ArfGAP_dom"/>
</dbReference>
<feature type="compositionally biased region" description="Basic and acidic residues" evidence="3">
    <location>
        <begin position="180"/>
        <end position="193"/>
    </location>
</feature>
<dbReference type="InterPro" id="IPR038508">
    <property type="entry name" value="ArfGAP_dom_sf"/>
</dbReference>
<protein>
    <recommendedName>
        <fullName evidence="9">Arf-GAP with Rho-GAP domain, ANK repeat and PH domain-containing protein 1</fullName>
    </recommendedName>
</protein>
<dbReference type="GO" id="GO:0005737">
    <property type="term" value="C:cytoplasm"/>
    <property type="evidence" value="ECO:0007669"/>
    <property type="project" value="TreeGrafter"/>
</dbReference>
<feature type="region of interest" description="Disordered" evidence="3">
    <location>
        <begin position="527"/>
        <end position="642"/>
    </location>
</feature>
<feature type="domain" description="Rho-GAP" evidence="6">
    <location>
        <begin position="1281"/>
        <end position="1468"/>
    </location>
</feature>
<dbReference type="InterPro" id="IPR037278">
    <property type="entry name" value="ARFGAP/RecO"/>
</dbReference>
<sequence length="1738" mass="197176">MDELEEAVYRYPRPQPKNVDDSLNHESARAPPPTLMPKKGNSFRISSAGLDRRAPGKIPTPAPRKQSVRKSSVDSLPDQDNSQMKTSLDVGAVGDADSVEVFETKLSPQARLRASPNLSSDSDSWPITDPFEAEKSAKARPVPKPRMRIQSKPQGSNSPQEKEPHEESVNSGFPAEDVTWEVRDETIGSRKLTETQQANNSKNPYSIPPDADSLELQFDKEVNDKYGFNFLPSSTSTASISIKSSENLLQSEQETPLNDDDSDEKNYCNIQKINSEMTKDLTPKLNDASSTSIPLATPLEPLIDLQTNMRSESSSEEPLFPIFPNSDADFTASFPDTDRKTTPQTGDFSFIDISDLDPLWQEKLDNQERLSKLMEKDRNKNESSELTSVYFSATDLDNVQEKNRLETSQPSKPHIVTKPVETQIKSESSGWEEPLDPPPPLPNIVKPSQPPPVPPRPSNSPTLYPKRPENLVTFAGGNENQSAVEASKIFDELPTPVFSSMSDNVDPFEGSGFDEYCSHFNAKTVEGINQPSSNATATTHSLPTPPTPPSPSTKPEILMKDNATDTDSFSKGVNPSEDPDRISRFVPPPPGACAAESNFDHGYVLARAERKSRGKDDDSDSDSVDEMSPTFRQNSVDDMPLSMDPRRSQHTMELQSPKKNIREGLLNKQGGFNANKGWRKRWVVFDGSKLSYYDSNKSQVSKRIIPVSCINNVEIDVKADNYKFKVFTTLKSRVFVFAAEKRDDCTMWANVLMAAVVDHKSSIKTDQENLPLRPDKEGFIRFANMKEYYVTITGQMLRYYHSLDDYQEESPVHEIDMKLASVKDNESKKLRLQLWVHYGHFDLIFPSEQELQQWRLAMEVAIAEGLADDTVLTKVYENISNQQCADCGAPNPHWASINLGIVVCKNCAGIHRMFDFRVTRIKSLRMDTRIWTPSLIELMVTIGNANANMFWAAKLPSREAIQSNELMDKRRNFISKKYIEKRYADKHPLLNLKPALGEELLKAAKDDNVLDTMRILFSGADIMYRQHNDGPTAFEIVKQSRQRLVMEFLFQNGGDPQSLVENVQDEDRLREDVRLQGFLNKTGPLGKTFERRWCVIEHGTLTYYMSDKTTMVKGSVDRKDMAMISSVDNDRMGYQFELSTTLKDNRTYMFSSDIKDDTAEWMGTIAKLMAPVAVMEHVGMIDIRFAGYAYMKELVNEWHQTFLVFSWRVLNFMNKDLKFDYLDLRKASSIRMQDANMGYQNRGPCFVISSTKWTVYLQANLPRDTEKMYNCLLEAITGSGSTLNDQVLSSDNVPVIVDRCITHVEVHGLMEKGVYRTAGQSSRVQALLDEFRRDALSVSLREYPVAEVANTLKRFLRELDDSVFERINYPAWISAAGCTELSNRLSSYEYYLKKMPSVHFNTLKRIILHLHQVAEHCAVNKMSITNLAACFAPSLMRTLKDQTDLTGDVCSQEIKIIVDLLENKDFFFHADEKERIRACNIEKAQSELRKMEELRQSVHPGKFDVQSWLVPCQILDKDVSVNVEVTETRTAIEAMEKLNEFLSRSQPHLARLGTYVLFESFFNGNLVRPMFPKDIVAKTTKRWMEFDAFVDDDITMSLSLRSMELLQNLDTSYQHQSHSLQAELQYSDSKSKKFKTKTVRFRQCQLAIYNKAKDAEAAHCWKVEDLTFYLGAWPKRSSSSRYYLTFLVNGEKYTKAFGHCLGFSNQEDLYTWAAMLYAVQNPDGLLSWASAFPHGATS</sequence>
<feature type="region of interest" description="Disordered" evidence="3">
    <location>
        <begin position="1"/>
        <end position="93"/>
    </location>
</feature>
<dbReference type="Pfam" id="PF00169">
    <property type="entry name" value="PH"/>
    <property type="match status" value="2"/>
</dbReference>
<organism evidence="7 8">
    <name type="scientific">Elysia crispata</name>
    <name type="common">lettuce slug</name>
    <dbReference type="NCBI Taxonomy" id="231223"/>
    <lineage>
        <taxon>Eukaryota</taxon>
        <taxon>Metazoa</taxon>
        <taxon>Spiralia</taxon>
        <taxon>Lophotrochozoa</taxon>
        <taxon>Mollusca</taxon>
        <taxon>Gastropoda</taxon>
        <taxon>Heterobranchia</taxon>
        <taxon>Euthyneura</taxon>
        <taxon>Panpulmonata</taxon>
        <taxon>Sacoglossa</taxon>
        <taxon>Placobranchoidea</taxon>
        <taxon>Plakobranchidae</taxon>
        <taxon>Elysia</taxon>
    </lineage>
</organism>